<evidence type="ECO:0000256" key="5">
    <source>
        <dbReference type="ARBA" id="ARBA00022741"/>
    </source>
</evidence>
<keyword evidence="12" id="KW-0175">Coiled coil</keyword>
<feature type="domain" description="PAS" evidence="16">
    <location>
        <begin position="61"/>
        <end position="137"/>
    </location>
</feature>
<dbReference type="InterPro" id="IPR001789">
    <property type="entry name" value="Sig_transdc_resp-reg_receiver"/>
</dbReference>
<feature type="domain" description="PAC" evidence="17">
    <location>
        <begin position="139"/>
        <end position="189"/>
    </location>
</feature>
<dbReference type="InterPro" id="IPR013767">
    <property type="entry name" value="PAS_fold"/>
</dbReference>
<dbReference type="SMART" id="SM00387">
    <property type="entry name" value="HATPase_c"/>
    <property type="match status" value="1"/>
</dbReference>
<dbReference type="FunFam" id="1.10.287.130:FF:000002">
    <property type="entry name" value="Two-component osmosensing histidine kinase"/>
    <property type="match status" value="1"/>
</dbReference>
<dbReference type="PROSITE" id="PS50110">
    <property type="entry name" value="RESPONSE_REGULATORY"/>
    <property type="match status" value="1"/>
</dbReference>
<dbReference type="PROSITE" id="PS50109">
    <property type="entry name" value="HIS_KIN"/>
    <property type="match status" value="1"/>
</dbReference>
<evidence type="ECO:0000256" key="1">
    <source>
        <dbReference type="ARBA" id="ARBA00000085"/>
    </source>
</evidence>
<dbReference type="PROSITE" id="PS50112">
    <property type="entry name" value="PAS"/>
    <property type="match status" value="1"/>
</dbReference>
<evidence type="ECO:0000256" key="9">
    <source>
        <dbReference type="ARBA" id="ARBA00064003"/>
    </source>
</evidence>
<protein>
    <recommendedName>
        <fullName evidence="10">Sensory/regulatory protein RpfC</fullName>
        <ecNumber evidence="2">2.7.13.3</ecNumber>
    </recommendedName>
</protein>
<dbReference type="Pfam" id="PF02518">
    <property type="entry name" value="HATPase_c"/>
    <property type="match status" value="1"/>
</dbReference>
<dbReference type="STRING" id="1121416.SAMN02745220_02548"/>
<dbReference type="CDD" id="cd16922">
    <property type="entry name" value="HATPase_EvgS-ArcB-TorS-like"/>
    <property type="match status" value="1"/>
</dbReference>
<evidence type="ECO:0000256" key="3">
    <source>
        <dbReference type="ARBA" id="ARBA00022553"/>
    </source>
</evidence>
<dbReference type="GO" id="GO:0005524">
    <property type="term" value="F:ATP binding"/>
    <property type="evidence" value="ECO:0007669"/>
    <property type="project" value="UniProtKB-KW"/>
</dbReference>
<dbReference type="Gene3D" id="1.10.287.130">
    <property type="match status" value="1"/>
</dbReference>
<reference evidence="18 19" key="1">
    <citation type="submission" date="2016-12" db="EMBL/GenBank/DDBJ databases">
        <authorList>
            <person name="Song W.-J."/>
            <person name="Kurnit D.M."/>
        </authorList>
    </citation>
    <scope>NUCLEOTIDE SEQUENCE [LARGE SCALE GENOMIC DNA]</scope>
    <source>
        <strain evidence="18 19">DSM 18488</strain>
    </source>
</reference>
<evidence type="ECO:0000313" key="18">
    <source>
        <dbReference type="EMBL" id="SHO48938.1"/>
    </source>
</evidence>
<dbReference type="Gene3D" id="3.40.50.2300">
    <property type="match status" value="1"/>
</dbReference>
<evidence type="ECO:0000256" key="13">
    <source>
        <dbReference type="SAM" id="MobiDB-lite"/>
    </source>
</evidence>
<dbReference type="SMART" id="SM00388">
    <property type="entry name" value="HisKA"/>
    <property type="match status" value="1"/>
</dbReference>
<feature type="region of interest" description="Disordered" evidence="13">
    <location>
        <begin position="29"/>
        <end position="51"/>
    </location>
</feature>
<keyword evidence="7" id="KW-0067">ATP-binding</keyword>
<evidence type="ECO:0000256" key="4">
    <source>
        <dbReference type="ARBA" id="ARBA00022679"/>
    </source>
</evidence>
<dbReference type="Pfam" id="PF13426">
    <property type="entry name" value="PAS_9"/>
    <property type="match status" value="1"/>
</dbReference>
<dbReference type="InterPro" id="IPR000014">
    <property type="entry name" value="PAS"/>
</dbReference>
<evidence type="ECO:0000256" key="11">
    <source>
        <dbReference type="PROSITE-ProRule" id="PRU00169"/>
    </source>
</evidence>
<dbReference type="SUPFAM" id="SSF55874">
    <property type="entry name" value="ATPase domain of HSP90 chaperone/DNA topoisomerase II/histidine kinase"/>
    <property type="match status" value="1"/>
</dbReference>
<dbReference type="NCBIfam" id="TIGR00229">
    <property type="entry name" value="sensory_box"/>
    <property type="match status" value="2"/>
</dbReference>
<gene>
    <name evidence="18" type="ORF">SAMN02745220_02548</name>
</gene>
<dbReference type="InterPro" id="IPR003594">
    <property type="entry name" value="HATPase_dom"/>
</dbReference>
<dbReference type="EC" id="2.7.13.3" evidence="2"/>
<dbReference type="InterPro" id="IPR001610">
    <property type="entry name" value="PAC"/>
</dbReference>
<dbReference type="SMART" id="SM00091">
    <property type="entry name" value="PAS"/>
    <property type="match status" value="2"/>
</dbReference>
<dbReference type="SUPFAM" id="SSF47384">
    <property type="entry name" value="Homodimeric domain of signal transducing histidine kinase"/>
    <property type="match status" value="1"/>
</dbReference>
<dbReference type="SMART" id="SM00086">
    <property type="entry name" value="PAC"/>
    <property type="match status" value="2"/>
</dbReference>
<dbReference type="InterPro" id="IPR004358">
    <property type="entry name" value="Sig_transdc_His_kin-like_C"/>
</dbReference>
<dbReference type="CDD" id="cd00082">
    <property type="entry name" value="HisKA"/>
    <property type="match status" value="1"/>
</dbReference>
<feature type="modified residue" description="4-aspartylphosphate" evidence="11">
    <location>
        <position position="631"/>
    </location>
</feature>
<keyword evidence="5" id="KW-0547">Nucleotide-binding</keyword>
<keyword evidence="8" id="KW-0902">Two-component regulatory system</keyword>
<name>A0A1M7Y8U0_9BACT</name>
<dbReference type="AlphaFoldDB" id="A0A1M7Y8U0"/>
<dbReference type="FunFam" id="3.30.565.10:FF:000010">
    <property type="entry name" value="Sensor histidine kinase RcsC"/>
    <property type="match status" value="1"/>
</dbReference>
<dbReference type="SMART" id="SM00448">
    <property type="entry name" value="REC"/>
    <property type="match status" value="1"/>
</dbReference>
<dbReference type="Pfam" id="PF00989">
    <property type="entry name" value="PAS"/>
    <property type="match status" value="1"/>
</dbReference>
<evidence type="ECO:0000256" key="10">
    <source>
        <dbReference type="ARBA" id="ARBA00068150"/>
    </source>
</evidence>
<sequence length="703" mass="79338">MPSIRKHKTPPLREQLSRALQRIAELEEALQQATSPQPATPQIRSDSPEALHQSATLLRKSKNRYRKYFNYATDAMFVILPDRENMTFGAFADVNKEAIRRLGYSREEFFTMTPRDINHPAYASAMNDRAKRLYEKGSDTVESVHITKDGRQIPVEINALMLNVDGEELILTVARDISERQKAELDLRESERLYRLLADNVHDVIWTTDTALKPMFISPSMINLSGHTTSEALPVLYRSIILESPLFENFQRTPSKQEKGRNQPIHWEMEFTKKDGTIIWIESIASPLWSTLGIFTGIIGVTRDITSRKMIMLELEAAQEQANRANRAKSEFLANMSHEIRTPMNGILGTMQLLGMTALSDEQRQYVDTALKSGRSLLTIINDILDFSKIEAGKIEIRNEIFAPREVINSLIASFQTMIKTPEIALVSRIDDEVPDLIVADQIRFRQILTNLVGNAVKFTNNGEIAIHVQMKDQPKGNKTTLQCTVTDTGIGLPQHSDKELFEPFSQFESSFRRKYKGTGLGLSIVRQLVKLMGGTITISNRSQRGTQVVFEIEAGFAPPLAPPASKPIPPCKHAKNVTQQHILLVEDDLINQQILRSVLEKLGHSVTIAHNGRQALQTLLTKEYDCVLMDIQMPEMDGFEATRRIRSQQEYSKIAQIPIIALTAFAMTGDKEQCLQAGMNHYLSKPVDIHALEEILQQHGSC</sequence>
<evidence type="ECO:0000259" key="14">
    <source>
        <dbReference type="PROSITE" id="PS50109"/>
    </source>
</evidence>
<evidence type="ECO:0000256" key="8">
    <source>
        <dbReference type="ARBA" id="ARBA00023012"/>
    </source>
</evidence>
<accession>A0A1M7Y8U0</accession>
<dbReference type="GO" id="GO:0000155">
    <property type="term" value="F:phosphorelay sensor kinase activity"/>
    <property type="evidence" value="ECO:0007669"/>
    <property type="project" value="InterPro"/>
</dbReference>
<dbReference type="PANTHER" id="PTHR45339:SF1">
    <property type="entry name" value="HYBRID SIGNAL TRANSDUCTION HISTIDINE KINASE J"/>
    <property type="match status" value="1"/>
</dbReference>
<feature type="domain" description="Response regulatory" evidence="15">
    <location>
        <begin position="582"/>
        <end position="701"/>
    </location>
</feature>
<keyword evidence="4" id="KW-0808">Transferase</keyword>
<dbReference type="CDD" id="cd17546">
    <property type="entry name" value="REC_hyHK_CKI1_RcsC-like"/>
    <property type="match status" value="1"/>
</dbReference>
<organism evidence="18 19">
    <name type="scientific">Desulfopila aestuarii DSM 18488</name>
    <dbReference type="NCBI Taxonomy" id="1121416"/>
    <lineage>
        <taxon>Bacteria</taxon>
        <taxon>Pseudomonadati</taxon>
        <taxon>Thermodesulfobacteriota</taxon>
        <taxon>Desulfobulbia</taxon>
        <taxon>Desulfobulbales</taxon>
        <taxon>Desulfocapsaceae</taxon>
        <taxon>Desulfopila</taxon>
    </lineage>
</organism>
<dbReference type="PROSITE" id="PS50113">
    <property type="entry name" value="PAC"/>
    <property type="match status" value="2"/>
</dbReference>
<dbReference type="PANTHER" id="PTHR45339">
    <property type="entry name" value="HYBRID SIGNAL TRANSDUCTION HISTIDINE KINASE J"/>
    <property type="match status" value="1"/>
</dbReference>
<feature type="domain" description="PAC" evidence="17">
    <location>
        <begin position="265"/>
        <end position="317"/>
    </location>
</feature>
<dbReference type="InterPro" id="IPR036097">
    <property type="entry name" value="HisK_dim/P_sf"/>
</dbReference>
<dbReference type="GO" id="GO:0006355">
    <property type="term" value="P:regulation of DNA-templated transcription"/>
    <property type="evidence" value="ECO:0007669"/>
    <property type="project" value="InterPro"/>
</dbReference>
<feature type="compositionally biased region" description="Low complexity" evidence="13">
    <location>
        <begin position="31"/>
        <end position="42"/>
    </location>
</feature>
<evidence type="ECO:0000256" key="7">
    <source>
        <dbReference type="ARBA" id="ARBA00022840"/>
    </source>
</evidence>
<dbReference type="Pfam" id="PF00072">
    <property type="entry name" value="Response_reg"/>
    <property type="match status" value="1"/>
</dbReference>
<dbReference type="PRINTS" id="PR00344">
    <property type="entry name" value="BCTRLSENSOR"/>
</dbReference>
<evidence type="ECO:0000256" key="12">
    <source>
        <dbReference type="SAM" id="Coils"/>
    </source>
</evidence>
<comment type="catalytic activity">
    <reaction evidence="1">
        <text>ATP + protein L-histidine = ADP + protein N-phospho-L-histidine.</text>
        <dbReference type="EC" id="2.7.13.3"/>
    </reaction>
</comment>
<dbReference type="SUPFAM" id="SSF52172">
    <property type="entry name" value="CheY-like"/>
    <property type="match status" value="1"/>
</dbReference>
<keyword evidence="3 11" id="KW-0597">Phosphoprotein</keyword>
<dbReference type="InterPro" id="IPR011006">
    <property type="entry name" value="CheY-like_superfamily"/>
</dbReference>
<evidence type="ECO:0000313" key="19">
    <source>
        <dbReference type="Proteomes" id="UP000184603"/>
    </source>
</evidence>
<evidence type="ECO:0000259" key="17">
    <source>
        <dbReference type="PROSITE" id="PS50113"/>
    </source>
</evidence>
<evidence type="ECO:0000256" key="2">
    <source>
        <dbReference type="ARBA" id="ARBA00012438"/>
    </source>
</evidence>
<dbReference type="CDD" id="cd00130">
    <property type="entry name" value="PAS"/>
    <property type="match status" value="2"/>
</dbReference>
<keyword evidence="6" id="KW-0418">Kinase</keyword>
<proteinExistence type="predicted"/>
<dbReference type="SUPFAM" id="SSF55785">
    <property type="entry name" value="PYP-like sensor domain (PAS domain)"/>
    <property type="match status" value="2"/>
</dbReference>
<keyword evidence="19" id="KW-1185">Reference proteome</keyword>
<dbReference type="InterPro" id="IPR000700">
    <property type="entry name" value="PAS-assoc_C"/>
</dbReference>
<evidence type="ECO:0000259" key="15">
    <source>
        <dbReference type="PROSITE" id="PS50110"/>
    </source>
</evidence>
<dbReference type="Proteomes" id="UP000184603">
    <property type="component" value="Unassembled WGS sequence"/>
</dbReference>
<dbReference type="InterPro" id="IPR036890">
    <property type="entry name" value="HATPase_C_sf"/>
</dbReference>
<dbReference type="Pfam" id="PF00512">
    <property type="entry name" value="HisKA"/>
    <property type="match status" value="1"/>
</dbReference>
<dbReference type="OrthoDB" id="9812395at2"/>
<dbReference type="Gene3D" id="3.30.565.10">
    <property type="entry name" value="Histidine kinase-like ATPase, C-terminal domain"/>
    <property type="match status" value="1"/>
</dbReference>
<evidence type="ECO:0000256" key="6">
    <source>
        <dbReference type="ARBA" id="ARBA00022777"/>
    </source>
</evidence>
<comment type="subunit">
    <text evidence="9">At low DSF concentrations, interacts with RpfF.</text>
</comment>
<dbReference type="InterPro" id="IPR005467">
    <property type="entry name" value="His_kinase_dom"/>
</dbReference>
<dbReference type="EMBL" id="FRFE01000011">
    <property type="protein sequence ID" value="SHO48938.1"/>
    <property type="molecule type" value="Genomic_DNA"/>
</dbReference>
<dbReference type="InterPro" id="IPR035965">
    <property type="entry name" value="PAS-like_dom_sf"/>
</dbReference>
<evidence type="ECO:0000259" key="16">
    <source>
        <dbReference type="PROSITE" id="PS50112"/>
    </source>
</evidence>
<dbReference type="Gene3D" id="3.30.450.20">
    <property type="entry name" value="PAS domain"/>
    <property type="match status" value="2"/>
</dbReference>
<feature type="domain" description="Histidine kinase" evidence="14">
    <location>
        <begin position="335"/>
        <end position="557"/>
    </location>
</feature>
<feature type="coiled-coil region" evidence="12">
    <location>
        <begin position="308"/>
        <end position="335"/>
    </location>
</feature>
<dbReference type="InterPro" id="IPR003661">
    <property type="entry name" value="HisK_dim/P_dom"/>
</dbReference>
<dbReference type="RefSeq" id="WP_073613837.1">
    <property type="nucleotide sequence ID" value="NZ_FRFE01000011.1"/>
</dbReference>